<accession>A0ABD1XPI7</accession>
<evidence type="ECO:0000313" key="3">
    <source>
        <dbReference type="Proteomes" id="UP001605036"/>
    </source>
</evidence>
<proteinExistence type="predicted"/>
<name>A0ABD1XPI7_9MARC</name>
<dbReference type="AlphaFoldDB" id="A0ABD1XPI7"/>
<reference evidence="2 3" key="1">
    <citation type="submission" date="2024-09" db="EMBL/GenBank/DDBJ databases">
        <title>Chromosome-scale assembly of Riccia fluitans.</title>
        <authorList>
            <person name="Paukszto L."/>
            <person name="Sawicki J."/>
            <person name="Karawczyk K."/>
            <person name="Piernik-Szablinska J."/>
            <person name="Szczecinska M."/>
            <person name="Mazdziarz M."/>
        </authorList>
    </citation>
    <scope>NUCLEOTIDE SEQUENCE [LARGE SCALE GENOMIC DNA]</scope>
    <source>
        <strain evidence="2">Rf_01</strain>
        <tissue evidence="2">Aerial parts of the thallus</tissue>
    </source>
</reference>
<comment type="caution">
    <text evidence="2">The sequence shown here is derived from an EMBL/GenBank/DDBJ whole genome shotgun (WGS) entry which is preliminary data.</text>
</comment>
<evidence type="ECO:0000256" key="1">
    <source>
        <dbReference type="SAM" id="Coils"/>
    </source>
</evidence>
<protein>
    <submittedName>
        <fullName evidence="2">Uncharacterized protein</fullName>
    </submittedName>
</protein>
<sequence length="112" mass="12558">MRCIDGPEDDLDIAQYAAKSVQSEVIALHQHLSLEKHRWYFITTVGIVLTSIFVHLDIVTDEECDYQALPLVVPVDPLAAIQARCASLEDELARMQVQLEEALVLRVDTKVA</sequence>
<dbReference type="Proteomes" id="UP001605036">
    <property type="component" value="Unassembled WGS sequence"/>
</dbReference>
<gene>
    <name evidence="2" type="ORF">R1flu_022534</name>
</gene>
<feature type="coiled-coil region" evidence="1">
    <location>
        <begin position="78"/>
        <end position="105"/>
    </location>
</feature>
<keyword evidence="1" id="KW-0175">Coiled coil</keyword>
<evidence type="ECO:0000313" key="2">
    <source>
        <dbReference type="EMBL" id="KAL2610842.1"/>
    </source>
</evidence>
<keyword evidence="3" id="KW-1185">Reference proteome</keyword>
<organism evidence="2 3">
    <name type="scientific">Riccia fluitans</name>
    <dbReference type="NCBI Taxonomy" id="41844"/>
    <lineage>
        <taxon>Eukaryota</taxon>
        <taxon>Viridiplantae</taxon>
        <taxon>Streptophyta</taxon>
        <taxon>Embryophyta</taxon>
        <taxon>Marchantiophyta</taxon>
        <taxon>Marchantiopsida</taxon>
        <taxon>Marchantiidae</taxon>
        <taxon>Marchantiales</taxon>
        <taxon>Ricciaceae</taxon>
        <taxon>Riccia</taxon>
    </lineage>
</organism>
<dbReference type="EMBL" id="JBHFFA010000007">
    <property type="protein sequence ID" value="KAL2610842.1"/>
    <property type="molecule type" value="Genomic_DNA"/>
</dbReference>